<dbReference type="InterPro" id="IPR030616">
    <property type="entry name" value="Aur-like"/>
</dbReference>
<dbReference type="PROSITE" id="PS00107">
    <property type="entry name" value="PROTEIN_KINASE_ATP"/>
    <property type="match status" value="1"/>
</dbReference>
<dbReference type="AlphaFoldDB" id="A0A2I1GL57"/>
<keyword evidence="2" id="KW-0808">Transferase</keyword>
<dbReference type="PANTHER" id="PTHR24350">
    <property type="entry name" value="SERINE/THREONINE-PROTEIN KINASE IAL-RELATED"/>
    <property type="match status" value="1"/>
</dbReference>
<feature type="binding site" evidence="7">
    <location>
        <position position="36"/>
    </location>
    <ligand>
        <name>ATP</name>
        <dbReference type="ChEBI" id="CHEBI:30616"/>
    </ligand>
</feature>
<dbReference type="Pfam" id="PF00069">
    <property type="entry name" value="Pkinase"/>
    <property type="match status" value="1"/>
</dbReference>
<evidence type="ECO:0000256" key="2">
    <source>
        <dbReference type="ARBA" id="ARBA00022679"/>
    </source>
</evidence>
<evidence type="ECO:0000313" key="10">
    <source>
        <dbReference type="Proteomes" id="UP000234323"/>
    </source>
</evidence>
<proteinExistence type="predicted"/>
<evidence type="ECO:0000256" key="6">
    <source>
        <dbReference type="PIRSR" id="PIRSR630616-2"/>
    </source>
</evidence>
<dbReference type="Gene3D" id="3.30.200.20">
    <property type="entry name" value="Phosphorylase Kinase, domain 1"/>
    <property type="match status" value="1"/>
</dbReference>
<dbReference type="FunFam" id="3.30.200.20:FF:000042">
    <property type="entry name" value="Aurora kinase A"/>
    <property type="match status" value="1"/>
</dbReference>
<dbReference type="VEuPathDB" id="FungiDB:RhiirFUN_023903"/>
<dbReference type="PROSITE" id="PS50011">
    <property type="entry name" value="PROTEIN_KINASE_DOM"/>
    <property type="match status" value="1"/>
</dbReference>
<evidence type="ECO:0000313" key="9">
    <source>
        <dbReference type="EMBL" id="PKY47366.1"/>
    </source>
</evidence>
<dbReference type="InterPro" id="IPR000719">
    <property type="entry name" value="Prot_kinase_dom"/>
</dbReference>
<feature type="binding site" evidence="6">
    <location>
        <position position="35"/>
    </location>
    <ligand>
        <name>ATP</name>
        <dbReference type="ChEBI" id="CHEBI:30616"/>
    </ligand>
</feature>
<evidence type="ECO:0000259" key="8">
    <source>
        <dbReference type="PROSITE" id="PS50011"/>
    </source>
</evidence>
<protein>
    <submittedName>
        <fullName evidence="9">Kinase-like protein</fullName>
    </submittedName>
</protein>
<feature type="non-terminal residue" evidence="9">
    <location>
        <position position="1"/>
    </location>
</feature>
<dbReference type="InterPro" id="IPR011009">
    <property type="entry name" value="Kinase-like_dom_sf"/>
</dbReference>
<evidence type="ECO:0000256" key="3">
    <source>
        <dbReference type="ARBA" id="ARBA00022741"/>
    </source>
</evidence>
<dbReference type="EMBL" id="LLXI01000538">
    <property type="protein sequence ID" value="PKY47366.1"/>
    <property type="molecule type" value="Genomic_DNA"/>
</dbReference>
<keyword evidence="5 6" id="KW-0067">ATP-binding</keyword>
<keyword evidence="4 9" id="KW-0418">Kinase</keyword>
<accession>A0A2I1GL57</accession>
<comment type="caution">
    <text evidence="9">The sequence shown here is derived from an EMBL/GenBank/DDBJ whole genome shotgun (WGS) entry which is preliminary data.</text>
</comment>
<dbReference type="VEuPathDB" id="FungiDB:RhiirA1_334483"/>
<reference evidence="9 10" key="1">
    <citation type="submission" date="2015-10" db="EMBL/GenBank/DDBJ databases">
        <title>Genome analyses suggest a sexual origin of heterokaryosis in a supposedly ancient asexual fungus.</title>
        <authorList>
            <person name="Ropars J."/>
            <person name="Sedzielewska K."/>
            <person name="Noel J."/>
            <person name="Charron P."/>
            <person name="Farinelli L."/>
            <person name="Marton T."/>
            <person name="Kruger M."/>
            <person name="Pelin A."/>
            <person name="Brachmann A."/>
            <person name="Corradi N."/>
        </authorList>
    </citation>
    <scope>NUCLEOTIDE SEQUENCE [LARGE SCALE GENOMIC DNA]</scope>
    <source>
        <strain evidence="9 10">A4</strain>
    </source>
</reference>
<evidence type="ECO:0000256" key="4">
    <source>
        <dbReference type="ARBA" id="ARBA00022777"/>
    </source>
</evidence>
<dbReference type="SUPFAM" id="SSF56112">
    <property type="entry name" value="Protein kinase-like (PK-like)"/>
    <property type="match status" value="1"/>
</dbReference>
<feature type="binding site" evidence="6">
    <location>
        <begin position="84"/>
        <end position="86"/>
    </location>
    <ligand>
        <name>ATP</name>
        <dbReference type="ChEBI" id="CHEBI:30616"/>
    </ligand>
</feature>
<dbReference type="SMART" id="SM00220">
    <property type="entry name" value="S_TKc"/>
    <property type="match status" value="1"/>
</dbReference>
<dbReference type="GO" id="GO:0005524">
    <property type="term" value="F:ATP binding"/>
    <property type="evidence" value="ECO:0007669"/>
    <property type="project" value="UniProtKB-UniRule"/>
</dbReference>
<keyword evidence="1" id="KW-0723">Serine/threonine-protein kinase</keyword>
<dbReference type="InterPro" id="IPR017441">
    <property type="entry name" value="Protein_kinase_ATP_BS"/>
</dbReference>
<evidence type="ECO:0000256" key="1">
    <source>
        <dbReference type="ARBA" id="ARBA00022527"/>
    </source>
</evidence>
<sequence>WSLDDFEIGRLLGEGSFGRVYRTIENTSNMVVAIKKMYIEKIIQDNMEEQLGREVKIQSRLRHPNVLHLYTHFYDKHHVFLVLEYALNGALYDHLPFTEHKAANYMSQIKISDFGLAIHSST</sequence>
<organism evidence="9 10">
    <name type="scientific">Rhizophagus irregularis</name>
    <dbReference type="NCBI Taxonomy" id="588596"/>
    <lineage>
        <taxon>Eukaryota</taxon>
        <taxon>Fungi</taxon>
        <taxon>Fungi incertae sedis</taxon>
        <taxon>Mucoromycota</taxon>
        <taxon>Glomeromycotina</taxon>
        <taxon>Glomeromycetes</taxon>
        <taxon>Glomerales</taxon>
        <taxon>Glomeraceae</taxon>
        <taxon>Rhizophagus</taxon>
    </lineage>
</organism>
<evidence type="ECO:0000256" key="7">
    <source>
        <dbReference type="PROSITE-ProRule" id="PRU10141"/>
    </source>
</evidence>
<dbReference type="GO" id="GO:0004674">
    <property type="term" value="F:protein serine/threonine kinase activity"/>
    <property type="evidence" value="ECO:0007669"/>
    <property type="project" value="UniProtKB-KW"/>
</dbReference>
<gene>
    <name evidence="9" type="ORF">RhiirA4_321061</name>
</gene>
<evidence type="ECO:0000256" key="5">
    <source>
        <dbReference type="ARBA" id="ARBA00022840"/>
    </source>
</evidence>
<dbReference type="Proteomes" id="UP000234323">
    <property type="component" value="Unassembled WGS sequence"/>
</dbReference>
<feature type="domain" description="Protein kinase" evidence="8">
    <location>
        <begin position="6"/>
        <end position="122"/>
    </location>
</feature>
<name>A0A2I1GL57_9GLOM</name>
<keyword evidence="3 6" id="KW-0547">Nucleotide-binding</keyword>
<keyword evidence="10" id="KW-1185">Reference proteome</keyword>